<accession>A0ABU2MN70</accession>
<protein>
    <submittedName>
        <fullName evidence="1">Uncharacterized protein</fullName>
    </submittedName>
</protein>
<proteinExistence type="predicted"/>
<organism evidence="1 2">
    <name type="scientific">Streptomyces litchfieldiae</name>
    <dbReference type="NCBI Taxonomy" id="3075543"/>
    <lineage>
        <taxon>Bacteria</taxon>
        <taxon>Bacillati</taxon>
        <taxon>Actinomycetota</taxon>
        <taxon>Actinomycetes</taxon>
        <taxon>Kitasatosporales</taxon>
        <taxon>Streptomycetaceae</taxon>
        <taxon>Streptomyces</taxon>
    </lineage>
</organism>
<name>A0ABU2MN70_9ACTN</name>
<sequence>MGRTPFETLVAERGWQRFSVFRRRYEDAARTLADRLRRPEMRTATISARQFARWLRGDVESAPRNDARLILEHLFEMPVEQLLGTAPPGKDVAETAIASSVFDARMQEDAVTSAARDSARFAARAERSNVGPHTLDQIRADIVRILATYPNRPVEPLFWEVKEIRDRTFELLEGRQPPAYTRDLYLAAGVLCGILANASFDLGRLVAAETQARAGFLCAELAGHNGLRAWLRGLQALMAYWDGRGEDAVRLAETGLDFPPEGGTAGVRLASIAARAYGQLGMHAEAQNALRLAEELRERVTEDGDLGGMMEFPHEKQLLYASTTLLWQGDAQAVQQAEGHAEDAVRLYESAQPGERRVGELSLARLDLARSRLMSSDVEGAADQVHTVLGIATRRRTESVTRCLDRFARDLAGAPAGASRVALGVQEAIEAHRRRAPRMLPGGHQ</sequence>
<comment type="caution">
    <text evidence="1">The sequence shown here is derived from an EMBL/GenBank/DDBJ whole genome shotgun (WGS) entry which is preliminary data.</text>
</comment>
<gene>
    <name evidence="1" type="ORF">RM590_10625</name>
</gene>
<evidence type="ECO:0000313" key="2">
    <source>
        <dbReference type="Proteomes" id="UP001183246"/>
    </source>
</evidence>
<keyword evidence="2" id="KW-1185">Reference proteome</keyword>
<reference evidence="2" key="1">
    <citation type="submission" date="2023-07" db="EMBL/GenBank/DDBJ databases">
        <title>30 novel species of actinomycetes from the DSMZ collection.</title>
        <authorList>
            <person name="Nouioui I."/>
        </authorList>
    </citation>
    <scope>NUCLEOTIDE SEQUENCE [LARGE SCALE GENOMIC DNA]</scope>
    <source>
        <strain evidence="2">DSM 44938</strain>
    </source>
</reference>
<dbReference type="RefSeq" id="WP_311704212.1">
    <property type="nucleotide sequence ID" value="NZ_JAVREL010000005.1"/>
</dbReference>
<evidence type="ECO:0000313" key="1">
    <source>
        <dbReference type="EMBL" id="MDT0343068.1"/>
    </source>
</evidence>
<dbReference type="EMBL" id="JAVREL010000005">
    <property type="protein sequence ID" value="MDT0343068.1"/>
    <property type="molecule type" value="Genomic_DNA"/>
</dbReference>
<dbReference type="Proteomes" id="UP001183246">
    <property type="component" value="Unassembled WGS sequence"/>
</dbReference>